<dbReference type="SUPFAM" id="SSF51735">
    <property type="entry name" value="NAD(P)-binding Rossmann-fold domains"/>
    <property type="match status" value="1"/>
</dbReference>
<feature type="compositionally biased region" description="Low complexity" evidence="1">
    <location>
        <begin position="1"/>
        <end position="20"/>
    </location>
</feature>
<gene>
    <name evidence="4" type="ORF">D5R93_02685</name>
</gene>
<reference evidence="4 5" key="1">
    <citation type="submission" date="2018-09" db="EMBL/GenBank/DDBJ databases">
        <authorList>
            <person name="Li J."/>
        </authorList>
    </citation>
    <scope>NUCLEOTIDE SEQUENCE [LARGE SCALE GENOMIC DNA]</scope>
    <source>
        <strain evidence="4 5">2129</strain>
    </source>
</reference>
<sequence length="339" mass="34572">MTTGTGDAPQPSSSADSPGDLPDDLPPAPGPSPASTSRRAAIRPGRLGVGIISAGRVGAVLGSALMAVDHQVVGVHAVSEASRDRAELLLPGVPVLDVDQVVDRAELVLLAVPDDALSPLVTGLADLGRWQPGQIVVHTSGRYGVGVLEPARRCGAIPLALHPAMTFGGWSADTARLAGCPMAVTAPAAVLPIAQALAVELGGEPFVLEEEARPAYHAALAHGANHLVVLVDQAVRALAAAGVAEGAATVRPLLVAALERALSEGLSGLSGPVSRGDAGTVAGHLEALGALRDGQGHRLDDVVSSYRHLAEAAVQRCQEEHRLTDVQAQRLREVLSPDS</sequence>
<dbReference type="Proteomes" id="UP000273001">
    <property type="component" value="Chromosome"/>
</dbReference>
<dbReference type="InterPro" id="IPR036291">
    <property type="entry name" value="NAD(P)-bd_dom_sf"/>
</dbReference>
<protein>
    <submittedName>
        <fullName evidence="4">DUF2520 domain-containing protein</fullName>
    </submittedName>
</protein>
<proteinExistence type="predicted"/>
<dbReference type="SUPFAM" id="SSF48179">
    <property type="entry name" value="6-phosphogluconate dehydrogenase C-terminal domain-like"/>
    <property type="match status" value="1"/>
</dbReference>
<dbReference type="Gene3D" id="3.40.50.720">
    <property type="entry name" value="NAD(P)-binding Rossmann-like Domain"/>
    <property type="match status" value="1"/>
</dbReference>
<name>A0ABN5PTV1_9ACTO</name>
<keyword evidence="5" id="KW-1185">Reference proteome</keyword>
<dbReference type="PANTHER" id="PTHR40459:SF1">
    <property type="entry name" value="CONSERVED HYPOTHETICAL ALANINE AND LEUCINE RICH PROTEIN"/>
    <property type="match status" value="1"/>
</dbReference>
<dbReference type="Gene3D" id="1.10.1040.20">
    <property type="entry name" value="ProC-like, C-terminal domain"/>
    <property type="match status" value="1"/>
</dbReference>
<feature type="region of interest" description="Disordered" evidence="1">
    <location>
        <begin position="1"/>
        <end position="40"/>
    </location>
</feature>
<dbReference type="PANTHER" id="PTHR40459">
    <property type="entry name" value="CONSERVED HYPOTHETICAL ALANINE AND LEUCINE RICH PROTEIN"/>
    <property type="match status" value="1"/>
</dbReference>
<dbReference type="InterPro" id="IPR019665">
    <property type="entry name" value="OxRdtase/DH_put_Rossmann_dom"/>
</dbReference>
<dbReference type="Pfam" id="PF10728">
    <property type="entry name" value="DUF2520"/>
    <property type="match status" value="1"/>
</dbReference>
<feature type="domain" description="Putative oxidoreductase/dehydrogenase Rossmann-like" evidence="2">
    <location>
        <begin position="39"/>
        <end position="163"/>
    </location>
</feature>
<dbReference type="InterPro" id="IPR037108">
    <property type="entry name" value="TM1727-like_C_sf"/>
</dbReference>
<dbReference type="InterPro" id="IPR008927">
    <property type="entry name" value="6-PGluconate_DH-like_C_sf"/>
</dbReference>
<evidence type="ECO:0000259" key="3">
    <source>
        <dbReference type="Pfam" id="PF10728"/>
    </source>
</evidence>
<dbReference type="EMBL" id="CP032514">
    <property type="protein sequence ID" value="AYD90752.1"/>
    <property type="molecule type" value="Genomic_DNA"/>
</dbReference>
<accession>A0ABN5PTV1</accession>
<evidence type="ECO:0000313" key="4">
    <source>
        <dbReference type="EMBL" id="AYD90752.1"/>
    </source>
</evidence>
<feature type="domain" description="DUF2520" evidence="3">
    <location>
        <begin position="180"/>
        <end position="311"/>
    </location>
</feature>
<dbReference type="Pfam" id="PF10727">
    <property type="entry name" value="Rossmann-like"/>
    <property type="match status" value="1"/>
</dbReference>
<evidence type="ECO:0000256" key="1">
    <source>
        <dbReference type="SAM" id="MobiDB-lite"/>
    </source>
</evidence>
<organism evidence="4 5">
    <name type="scientific">Actinomyces lilanjuaniae</name>
    <dbReference type="NCBI Taxonomy" id="2321394"/>
    <lineage>
        <taxon>Bacteria</taxon>
        <taxon>Bacillati</taxon>
        <taxon>Actinomycetota</taxon>
        <taxon>Actinomycetes</taxon>
        <taxon>Actinomycetales</taxon>
        <taxon>Actinomycetaceae</taxon>
        <taxon>Actinomyces</taxon>
    </lineage>
</organism>
<evidence type="ECO:0000259" key="2">
    <source>
        <dbReference type="Pfam" id="PF10727"/>
    </source>
</evidence>
<dbReference type="InterPro" id="IPR018931">
    <property type="entry name" value="DUF2520"/>
</dbReference>
<evidence type="ECO:0000313" key="5">
    <source>
        <dbReference type="Proteomes" id="UP000273001"/>
    </source>
</evidence>